<dbReference type="Pfam" id="PF06733">
    <property type="entry name" value="DEAD_2"/>
    <property type="match status" value="1"/>
</dbReference>
<protein>
    <submittedName>
        <fullName evidence="12">Putative ATP-dependent helicase DinG-like</fullName>
    </submittedName>
</protein>
<dbReference type="InterPro" id="IPR014013">
    <property type="entry name" value="Helic_SF1/SF2_ATP-bd_DinG/Rad3"/>
</dbReference>
<keyword evidence="2" id="KW-0479">Metal-binding</keyword>
<dbReference type="InterPro" id="IPR039000">
    <property type="entry name" value="DinG_proteobact"/>
</dbReference>
<dbReference type="GO" id="GO:0033677">
    <property type="term" value="F:DNA/RNA helicase activity"/>
    <property type="evidence" value="ECO:0007669"/>
    <property type="project" value="TreeGrafter"/>
</dbReference>
<dbReference type="Proteomes" id="UP000186817">
    <property type="component" value="Unassembled WGS sequence"/>
</dbReference>
<keyword evidence="6" id="KW-0067">ATP-binding</keyword>
<keyword evidence="4" id="KW-0378">Hydrolase</keyword>
<dbReference type="PROSITE" id="PS51193">
    <property type="entry name" value="HELICASE_ATP_BIND_2"/>
    <property type="match status" value="1"/>
</dbReference>
<keyword evidence="13" id="KW-1185">Reference proteome</keyword>
<dbReference type="GO" id="GO:0016818">
    <property type="term" value="F:hydrolase activity, acting on acid anhydrides, in phosphorus-containing anhydrides"/>
    <property type="evidence" value="ECO:0007669"/>
    <property type="project" value="InterPro"/>
</dbReference>
<keyword evidence="7" id="KW-0408">Iron</keyword>
<evidence type="ECO:0000256" key="7">
    <source>
        <dbReference type="ARBA" id="ARBA00023004"/>
    </source>
</evidence>
<reference evidence="12 13" key="1">
    <citation type="submission" date="2016-02" db="EMBL/GenBank/DDBJ databases">
        <title>Genome analysis of coral dinoflagellate symbionts highlights evolutionary adaptations to a symbiotic lifestyle.</title>
        <authorList>
            <person name="Aranda M."/>
            <person name="Li Y."/>
            <person name="Liew Y.J."/>
            <person name="Baumgarten S."/>
            <person name="Simakov O."/>
            <person name="Wilson M."/>
            <person name="Piel J."/>
            <person name="Ashoor H."/>
            <person name="Bougouffa S."/>
            <person name="Bajic V.B."/>
            <person name="Ryu T."/>
            <person name="Ravasi T."/>
            <person name="Bayer T."/>
            <person name="Micklem G."/>
            <person name="Kim H."/>
            <person name="Bhak J."/>
            <person name="Lajeunesse T.C."/>
            <person name="Voolstra C.R."/>
        </authorList>
    </citation>
    <scope>NUCLEOTIDE SEQUENCE [LARGE SCALE GENOMIC DNA]</scope>
    <source>
        <strain evidence="12 13">CCMP2467</strain>
    </source>
</reference>
<evidence type="ECO:0000256" key="5">
    <source>
        <dbReference type="ARBA" id="ARBA00022806"/>
    </source>
</evidence>
<keyword evidence="8" id="KW-0411">Iron-sulfur</keyword>
<accession>A0A1Q9BWB6</accession>
<evidence type="ECO:0000256" key="4">
    <source>
        <dbReference type="ARBA" id="ARBA00022801"/>
    </source>
</evidence>
<dbReference type="PANTHER" id="PTHR11472">
    <property type="entry name" value="DNA REPAIR DEAD HELICASE RAD3/XP-D SUBFAMILY MEMBER"/>
    <property type="match status" value="1"/>
</dbReference>
<dbReference type="HAMAP" id="MF_02205">
    <property type="entry name" value="DinG_proteobact"/>
    <property type="match status" value="1"/>
</dbReference>
<keyword evidence="1" id="KW-0004">4Fe-4S</keyword>
<dbReference type="InterPro" id="IPR010614">
    <property type="entry name" value="RAD3-like_helicase_DEAD"/>
</dbReference>
<dbReference type="EMBL" id="LSRX01002925">
    <property type="protein sequence ID" value="OLP74998.1"/>
    <property type="molecule type" value="Genomic_DNA"/>
</dbReference>
<dbReference type="InterPro" id="IPR006555">
    <property type="entry name" value="ATP-dep_Helicase_C"/>
</dbReference>
<dbReference type="Pfam" id="PF13307">
    <property type="entry name" value="Helicase_C_2"/>
    <property type="match status" value="1"/>
</dbReference>
<evidence type="ECO:0000313" key="12">
    <source>
        <dbReference type="EMBL" id="OLP74998.1"/>
    </source>
</evidence>
<dbReference type="SUPFAM" id="SSF52540">
    <property type="entry name" value="P-loop containing nucleoside triphosphate hydrolases"/>
    <property type="match status" value="1"/>
</dbReference>
<name>A0A1Q9BWB6_SYMMI</name>
<evidence type="ECO:0000256" key="3">
    <source>
        <dbReference type="ARBA" id="ARBA00022741"/>
    </source>
</evidence>
<evidence type="ECO:0000256" key="2">
    <source>
        <dbReference type="ARBA" id="ARBA00022723"/>
    </source>
</evidence>
<keyword evidence="5 12" id="KW-0347">Helicase</keyword>
<dbReference type="Gene3D" id="3.40.50.300">
    <property type="entry name" value="P-loop containing nucleotide triphosphate hydrolases"/>
    <property type="match status" value="2"/>
</dbReference>
<dbReference type="GO" id="GO:0005524">
    <property type="term" value="F:ATP binding"/>
    <property type="evidence" value="ECO:0007669"/>
    <property type="project" value="UniProtKB-KW"/>
</dbReference>
<dbReference type="GO" id="GO:0046872">
    <property type="term" value="F:metal ion binding"/>
    <property type="evidence" value="ECO:0007669"/>
    <property type="project" value="UniProtKB-KW"/>
</dbReference>
<evidence type="ECO:0000256" key="10">
    <source>
        <dbReference type="ARBA" id="ARBA00023235"/>
    </source>
</evidence>
<dbReference type="OrthoDB" id="449498at2759"/>
<proteinExistence type="inferred from homology"/>
<dbReference type="NCBIfam" id="NF008729">
    <property type="entry name" value="PRK11747.1"/>
    <property type="match status" value="1"/>
</dbReference>
<comment type="caution">
    <text evidence="12">The sequence shown here is derived from an EMBL/GenBank/DDBJ whole genome shotgun (WGS) entry which is preliminary data.</text>
</comment>
<evidence type="ECO:0000256" key="1">
    <source>
        <dbReference type="ARBA" id="ARBA00022485"/>
    </source>
</evidence>
<evidence type="ECO:0000313" key="13">
    <source>
        <dbReference type="Proteomes" id="UP000186817"/>
    </source>
</evidence>
<keyword evidence="10" id="KW-0413">Isomerase</keyword>
<gene>
    <name evidence="12" type="primary">dinG</name>
    <name evidence="12" type="ORF">AK812_SmicGene45292</name>
</gene>
<evidence type="ECO:0000256" key="6">
    <source>
        <dbReference type="ARBA" id="ARBA00022840"/>
    </source>
</evidence>
<evidence type="ECO:0000256" key="8">
    <source>
        <dbReference type="ARBA" id="ARBA00023014"/>
    </source>
</evidence>
<dbReference type="PANTHER" id="PTHR11472:SF59">
    <property type="entry name" value="ATP-DEPENDENT DNA HELICASE DING"/>
    <property type="match status" value="1"/>
</dbReference>
<keyword evidence="3" id="KW-0547">Nucleotide-binding</keyword>
<dbReference type="AlphaFoldDB" id="A0A1Q9BWB6"/>
<evidence type="ECO:0000259" key="11">
    <source>
        <dbReference type="PROSITE" id="PS51193"/>
    </source>
</evidence>
<dbReference type="GO" id="GO:0003678">
    <property type="term" value="F:DNA helicase activity"/>
    <property type="evidence" value="ECO:0007669"/>
    <property type="project" value="InterPro"/>
</dbReference>
<dbReference type="InterPro" id="IPR045028">
    <property type="entry name" value="DinG/Rad3-like"/>
</dbReference>
<dbReference type="GO" id="GO:0006281">
    <property type="term" value="P:DNA repair"/>
    <property type="evidence" value="ECO:0007669"/>
    <property type="project" value="TreeGrafter"/>
</dbReference>
<dbReference type="SMART" id="SM00491">
    <property type="entry name" value="HELICc2"/>
    <property type="match status" value="1"/>
</dbReference>
<keyword evidence="9" id="KW-0238">DNA-binding</keyword>
<feature type="domain" description="Helicase ATP-binding" evidence="11">
    <location>
        <begin position="1"/>
        <end position="263"/>
    </location>
</feature>
<sequence>MIRFCSSIITNIPEDNDKPIVGVVEAGTGTGKTLGYCLPLIPLAMEKGKTLVLSTATVALQEQVVVKDLPEIQSQGGLKFSYAMAKGRGRYFCRLRYDAHVDAEHNAYGYVRDDMTSLGNEFASGDWNGERDTYPLELADKSWNKVNAVASQCPKIKCPHYKNCPFFAARSRLEEVDVVIANHDIVLSDLSLGGGVILPPPKETIYVFDEGHHLTSKAIEHFAANASLDNTARWLGDVSDMVMDMQTPYGEKMNDHVYKLVALASDTAAEMMTVRGTLLSSLNFRNDHGNIDVYRFPEGDVPNDVRALFKNGLYLANQMQSLVEKMIIIIDEAGDKIVAEDNARHKMAIGDLKNRVENLLEAMSRFAAPAKKGEFAVPVARWVNIKRDNKSEVIIHSSPVHAGEQLDRELWNEAYGVIITSATLRTMGNFNAYLNEAGLKMDTPTLLARSPFDYENNGVLFVPRMRSTPKNAEAHTDELIELMPKLMLRRKGCLVLFSSRKQMTEVCEGMPEDIKEHILMQTTMPKTEIVSRHKLRIDRGEPSIIFGMASFSEGVDLPGDYCDNVIIAKLPFSVPSDPVSQTMTEWMEKAGRNTFEEITVPQACIKLIQAVGRLIRTETDTGAVTILDSRIKNTRYGQNILDSCVMEKYESVITVVFQFVGKVPAPFSTSSLFAENLLKGEKLWNDPGTAGNLMLQKILAEQGAADHDDGKIHTRTTELKTHDERMAFQKLVGLPPYSDLTNAVGILIGGLEKAGRLISVKTTSATPLPNGETIISTRDAQRRLFFMNQHGICFTVDSQLLIAVDKLEGAKFFATEEELDAAGVKLWGENGTGRWRVLVAPIGEEICGLFEFGEMTTLGKRPEGRINELSL</sequence>
<dbReference type="GO" id="GO:0003677">
    <property type="term" value="F:DNA binding"/>
    <property type="evidence" value="ECO:0007669"/>
    <property type="project" value="UniProtKB-KW"/>
</dbReference>
<evidence type="ECO:0000256" key="9">
    <source>
        <dbReference type="ARBA" id="ARBA00023125"/>
    </source>
</evidence>
<organism evidence="12 13">
    <name type="scientific">Symbiodinium microadriaticum</name>
    <name type="common">Dinoflagellate</name>
    <name type="synonym">Zooxanthella microadriatica</name>
    <dbReference type="NCBI Taxonomy" id="2951"/>
    <lineage>
        <taxon>Eukaryota</taxon>
        <taxon>Sar</taxon>
        <taxon>Alveolata</taxon>
        <taxon>Dinophyceae</taxon>
        <taxon>Suessiales</taxon>
        <taxon>Symbiodiniaceae</taxon>
        <taxon>Symbiodinium</taxon>
    </lineage>
</organism>
<dbReference type="GO" id="GO:0051539">
    <property type="term" value="F:4 iron, 4 sulfur cluster binding"/>
    <property type="evidence" value="ECO:0007669"/>
    <property type="project" value="UniProtKB-KW"/>
</dbReference>
<dbReference type="InterPro" id="IPR027417">
    <property type="entry name" value="P-loop_NTPase"/>
</dbReference>